<accession>A0A1M3T5U6</accession>
<protein>
    <submittedName>
        <fullName evidence="2">Uncharacterized protein</fullName>
    </submittedName>
</protein>
<organism evidence="2 3">
    <name type="scientific">Aspergillus luchuensis (strain CBS 106.47)</name>
    <dbReference type="NCBI Taxonomy" id="1137211"/>
    <lineage>
        <taxon>Eukaryota</taxon>
        <taxon>Fungi</taxon>
        <taxon>Dikarya</taxon>
        <taxon>Ascomycota</taxon>
        <taxon>Pezizomycotina</taxon>
        <taxon>Eurotiomycetes</taxon>
        <taxon>Eurotiomycetidae</taxon>
        <taxon>Eurotiales</taxon>
        <taxon>Aspergillaceae</taxon>
        <taxon>Aspergillus</taxon>
        <taxon>Aspergillus subgen. Circumdati</taxon>
    </lineage>
</organism>
<dbReference type="EMBL" id="KV878249">
    <property type="protein sequence ID" value="OJZ82083.1"/>
    <property type="molecule type" value="Genomic_DNA"/>
</dbReference>
<name>A0A1M3T5U6_ASPLC</name>
<dbReference type="Proteomes" id="UP000184063">
    <property type="component" value="Unassembled WGS sequence"/>
</dbReference>
<dbReference type="AlphaFoldDB" id="A0A1M3T5U6"/>
<evidence type="ECO:0000313" key="2">
    <source>
        <dbReference type="EMBL" id="OJZ82083.1"/>
    </source>
</evidence>
<sequence length="112" mass="12392">MKTRKTKLGLDHPSTLTTMANLGIDILEAGPMGGGKTARDAGRGDEKDEAQDGLSRHIDEYGQSRFHLKSSGHNTQALELLQYEVAWPSRNKYLGSIITMPYPVLKFCWSGK</sequence>
<evidence type="ECO:0000256" key="1">
    <source>
        <dbReference type="SAM" id="MobiDB-lite"/>
    </source>
</evidence>
<proteinExistence type="predicted"/>
<dbReference type="VEuPathDB" id="FungiDB:ASPFODRAFT_211526"/>
<gene>
    <name evidence="2" type="ORF">ASPFODRAFT_211526</name>
</gene>
<feature type="region of interest" description="Disordered" evidence="1">
    <location>
        <begin position="31"/>
        <end position="52"/>
    </location>
</feature>
<reference evidence="3" key="1">
    <citation type="journal article" date="2017" name="Genome Biol.">
        <title>Comparative genomics reveals high biological diversity and specific adaptations in the industrially and medically important fungal genus Aspergillus.</title>
        <authorList>
            <person name="de Vries R.P."/>
            <person name="Riley R."/>
            <person name="Wiebenga A."/>
            <person name="Aguilar-Osorio G."/>
            <person name="Amillis S."/>
            <person name="Uchima C.A."/>
            <person name="Anderluh G."/>
            <person name="Asadollahi M."/>
            <person name="Askin M."/>
            <person name="Barry K."/>
            <person name="Battaglia E."/>
            <person name="Bayram O."/>
            <person name="Benocci T."/>
            <person name="Braus-Stromeyer S.A."/>
            <person name="Caldana C."/>
            <person name="Canovas D."/>
            <person name="Cerqueira G.C."/>
            <person name="Chen F."/>
            <person name="Chen W."/>
            <person name="Choi C."/>
            <person name="Clum A."/>
            <person name="Dos Santos R.A."/>
            <person name="Damasio A.R."/>
            <person name="Diallinas G."/>
            <person name="Emri T."/>
            <person name="Fekete E."/>
            <person name="Flipphi M."/>
            <person name="Freyberg S."/>
            <person name="Gallo A."/>
            <person name="Gournas C."/>
            <person name="Habgood R."/>
            <person name="Hainaut M."/>
            <person name="Harispe M.L."/>
            <person name="Henrissat B."/>
            <person name="Hilden K.S."/>
            <person name="Hope R."/>
            <person name="Hossain A."/>
            <person name="Karabika E."/>
            <person name="Karaffa L."/>
            <person name="Karanyi Z."/>
            <person name="Krasevec N."/>
            <person name="Kuo A."/>
            <person name="Kusch H."/>
            <person name="LaButti K."/>
            <person name="Lagendijk E.L."/>
            <person name="Lapidus A."/>
            <person name="Levasseur A."/>
            <person name="Lindquist E."/>
            <person name="Lipzen A."/>
            <person name="Logrieco A.F."/>
            <person name="MacCabe A."/>
            <person name="Maekelae M.R."/>
            <person name="Malavazi I."/>
            <person name="Melin P."/>
            <person name="Meyer V."/>
            <person name="Mielnichuk N."/>
            <person name="Miskei M."/>
            <person name="Molnar A.P."/>
            <person name="Mule G."/>
            <person name="Ngan C.Y."/>
            <person name="Orejas M."/>
            <person name="Orosz E."/>
            <person name="Ouedraogo J.P."/>
            <person name="Overkamp K.M."/>
            <person name="Park H.-S."/>
            <person name="Perrone G."/>
            <person name="Piumi F."/>
            <person name="Punt P.J."/>
            <person name="Ram A.F."/>
            <person name="Ramon A."/>
            <person name="Rauscher S."/>
            <person name="Record E."/>
            <person name="Riano-Pachon D.M."/>
            <person name="Robert V."/>
            <person name="Roehrig J."/>
            <person name="Ruller R."/>
            <person name="Salamov A."/>
            <person name="Salih N.S."/>
            <person name="Samson R.A."/>
            <person name="Sandor E."/>
            <person name="Sanguinetti M."/>
            <person name="Schuetze T."/>
            <person name="Sepcic K."/>
            <person name="Shelest E."/>
            <person name="Sherlock G."/>
            <person name="Sophianopoulou V."/>
            <person name="Squina F.M."/>
            <person name="Sun H."/>
            <person name="Susca A."/>
            <person name="Todd R.B."/>
            <person name="Tsang A."/>
            <person name="Unkles S.E."/>
            <person name="van de Wiele N."/>
            <person name="van Rossen-Uffink D."/>
            <person name="Oliveira J.V."/>
            <person name="Vesth T.C."/>
            <person name="Visser J."/>
            <person name="Yu J.-H."/>
            <person name="Zhou M."/>
            <person name="Andersen M.R."/>
            <person name="Archer D.B."/>
            <person name="Baker S.E."/>
            <person name="Benoit I."/>
            <person name="Brakhage A.A."/>
            <person name="Braus G.H."/>
            <person name="Fischer R."/>
            <person name="Frisvad J.C."/>
            <person name="Goldman G.H."/>
            <person name="Houbraken J."/>
            <person name="Oakley B."/>
            <person name="Pocsi I."/>
            <person name="Scazzocchio C."/>
            <person name="Seiboth B."/>
            <person name="vanKuyk P.A."/>
            <person name="Wortman J."/>
            <person name="Dyer P.S."/>
            <person name="Grigoriev I.V."/>
        </authorList>
    </citation>
    <scope>NUCLEOTIDE SEQUENCE [LARGE SCALE GENOMIC DNA]</scope>
    <source>
        <strain evidence="3">CBS 106.47</strain>
    </source>
</reference>
<evidence type="ECO:0000313" key="3">
    <source>
        <dbReference type="Proteomes" id="UP000184063"/>
    </source>
</evidence>
<feature type="compositionally biased region" description="Basic and acidic residues" evidence="1">
    <location>
        <begin position="37"/>
        <end position="46"/>
    </location>
</feature>